<keyword evidence="1" id="KW-1003">Cell membrane</keyword>
<dbReference type="GO" id="GO:0099621">
    <property type="term" value="F:undecaprenyl-phosphate 4-deoxy-4-formamido-L-arabinose transferase activity"/>
    <property type="evidence" value="ECO:0007669"/>
    <property type="project" value="TreeGrafter"/>
</dbReference>
<protein>
    <submittedName>
        <fullName evidence="10">Glycosyltransferase</fullName>
    </submittedName>
</protein>
<organism evidence="10 11">
    <name type="scientific">Phycisphaera mikurensis (strain NBRC 102666 / KCTC 22515 / FYK2301M01)</name>
    <dbReference type="NCBI Taxonomy" id="1142394"/>
    <lineage>
        <taxon>Bacteria</taxon>
        <taxon>Pseudomonadati</taxon>
        <taxon>Planctomycetota</taxon>
        <taxon>Phycisphaerae</taxon>
        <taxon>Phycisphaerales</taxon>
        <taxon>Phycisphaeraceae</taxon>
        <taxon>Phycisphaera</taxon>
    </lineage>
</organism>
<dbReference type="RefSeq" id="WP_014435810.1">
    <property type="nucleotide sequence ID" value="NC_017080.1"/>
</dbReference>
<evidence type="ECO:0000256" key="2">
    <source>
        <dbReference type="ARBA" id="ARBA00022676"/>
    </source>
</evidence>
<evidence type="ECO:0000313" key="10">
    <source>
        <dbReference type="EMBL" id="BAM02590.1"/>
    </source>
</evidence>
<keyword evidence="7 8" id="KW-0472">Membrane</keyword>
<evidence type="ECO:0000256" key="5">
    <source>
        <dbReference type="ARBA" id="ARBA00022985"/>
    </source>
</evidence>
<evidence type="ECO:0000256" key="4">
    <source>
        <dbReference type="ARBA" id="ARBA00022692"/>
    </source>
</evidence>
<keyword evidence="6 8" id="KW-1133">Transmembrane helix</keyword>
<keyword evidence="2" id="KW-0328">Glycosyltransferase</keyword>
<accession>I0IBF2</accession>
<dbReference type="AlphaFoldDB" id="I0IBF2"/>
<feature type="transmembrane region" description="Helical" evidence="8">
    <location>
        <begin position="229"/>
        <end position="255"/>
    </location>
</feature>
<dbReference type="STRING" id="1142394.PSMK_04310"/>
<keyword evidence="3 10" id="KW-0808">Transferase</keyword>
<dbReference type="InterPro" id="IPR029044">
    <property type="entry name" value="Nucleotide-diphossugar_trans"/>
</dbReference>
<dbReference type="Gene3D" id="3.90.550.10">
    <property type="entry name" value="Spore Coat Polysaccharide Biosynthesis Protein SpsA, Chain A"/>
    <property type="match status" value="1"/>
</dbReference>
<dbReference type="KEGG" id="phm:PSMK_04310"/>
<evidence type="ECO:0000256" key="8">
    <source>
        <dbReference type="SAM" id="Phobius"/>
    </source>
</evidence>
<dbReference type="PANTHER" id="PTHR48090">
    <property type="entry name" value="UNDECAPRENYL-PHOSPHATE 4-DEOXY-4-FORMAMIDO-L-ARABINOSE TRANSFERASE-RELATED"/>
    <property type="match status" value="1"/>
</dbReference>
<reference evidence="10 11" key="1">
    <citation type="submission" date="2012-02" db="EMBL/GenBank/DDBJ databases">
        <title>Complete genome sequence of Phycisphaera mikurensis NBRC 102666.</title>
        <authorList>
            <person name="Ankai A."/>
            <person name="Hosoyama A."/>
            <person name="Terui Y."/>
            <person name="Sekine M."/>
            <person name="Fukai R."/>
            <person name="Kato Y."/>
            <person name="Nakamura S."/>
            <person name="Yamada-Narita S."/>
            <person name="Kawakoshi A."/>
            <person name="Fukunaga Y."/>
            <person name="Yamazaki S."/>
            <person name="Fujita N."/>
        </authorList>
    </citation>
    <scope>NUCLEOTIDE SEQUENCE [LARGE SCALE GENOMIC DNA]</scope>
    <source>
        <strain evidence="11">NBRC 102666 / KCTC 22515 / FYK2301M01</strain>
    </source>
</reference>
<dbReference type="eggNOG" id="COG0463">
    <property type="taxonomic scope" value="Bacteria"/>
</dbReference>
<dbReference type="GO" id="GO:0009103">
    <property type="term" value="P:lipopolysaccharide biosynthetic process"/>
    <property type="evidence" value="ECO:0007669"/>
    <property type="project" value="UniProtKB-KW"/>
</dbReference>
<dbReference type="GO" id="GO:0005886">
    <property type="term" value="C:plasma membrane"/>
    <property type="evidence" value="ECO:0007669"/>
    <property type="project" value="TreeGrafter"/>
</dbReference>
<evidence type="ECO:0000256" key="7">
    <source>
        <dbReference type="ARBA" id="ARBA00023136"/>
    </source>
</evidence>
<feature type="domain" description="Glycosyltransferase 2-like" evidence="9">
    <location>
        <begin position="10"/>
        <end position="138"/>
    </location>
</feature>
<keyword evidence="4 8" id="KW-0812">Transmembrane</keyword>
<dbReference type="HOGENOM" id="CLU_033536_0_0_0"/>
<dbReference type="Pfam" id="PF00535">
    <property type="entry name" value="Glycos_transf_2"/>
    <property type="match status" value="1"/>
</dbReference>
<gene>
    <name evidence="10" type="ordered locus">PSMK_04310</name>
</gene>
<dbReference type="SUPFAM" id="SSF53448">
    <property type="entry name" value="Nucleotide-diphospho-sugar transferases"/>
    <property type="match status" value="1"/>
</dbReference>
<dbReference type="PANTHER" id="PTHR48090:SF3">
    <property type="entry name" value="UNDECAPRENYL-PHOSPHATE 4-DEOXY-4-FORMAMIDO-L-ARABINOSE TRANSFERASE"/>
    <property type="match status" value="1"/>
</dbReference>
<evidence type="ECO:0000259" key="9">
    <source>
        <dbReference type="Pfam" id="PF00535"/>
    </source>
</evidence>
<dbReference type="CDD" id="cd04187">
    <property type="entry name" value="DPM1_like_bac"/>
    <property type="match status" value="1"/>
</dbReference>
<dbReference type="EMBL" id="AP012338">
    <property type="protein sequence ID" value="BAM02590.1"/>
    <property type="molecule type" value="Genomic_DNA"/>
</dbReference>
<keyword evidence="5" id="KW-0448">Lipopolysaccharide biosynthesis</keyword>
<sequence>MSLAPPIEVSVIVPVYRSQNTLRELWTRLEATLSARYAADAWEVVFVDDESPDDSWQVLEQLAAAAPQARIIQLMRNFGQHNALMCGFHHADGRVLVTIDDDLQHEPECVPRLVDTLLEDGHDLVYGVYEVKRHAGGRNLGSALVNGFYRVVFRMPVSVTSFRAVRRELIEAVVRYDLNFTYIDGLLAWNTRRIGMVEVPHHARAGGRSGYSLSKLVGLAMNVFTNFSLLPLQAVSILGLLAAAVGLSLGVWYLLWALLSEIAVPGYASIIVAVLVLGGIQLLSLGIVGEYLGRLHLNVNRKPQFTVRTGPTRRG</sequence>
<keyword evidence="11" id="KW-1185">Reference proteome</keyword>
<evidence type="ECO:0000256" key="3">
    <source>
        <dbReference type="ARBA" id="ARBA00022679"/>
    </source>
</evidence>
<proteinExistence type="predicted"/>
<evidence type="ECO:0000256" key="6">
    <source>
        <dbReference type="ARBA" id="ARBA00022989"/>
    </source>
</evidence>
<feature type="transmembrane region" description="Helical" evidence="8">
    <location>
        <begin position="267"/>
        <end position="292"/>
    </location>
</feature>
<dbReference type="InterPro" id="IPR001173">
    <property type="entry name" value="Glyco_trans_2-like"/>
</dbReference>
<dbReference type="InterPro" id="IPR050256">
    <property type="entry name" value="Glycosyltransferase_2"/>
</dbReference>
<name>I0IBF2_PHYMF</name>
<dbReference type="Proteomes" id="UP000007881">
    <property type="component" value="Chromosome"/>
</dbReference>
<evidence type="ECO:0000313" key="11">
    <source>
        <dbReference type="Proteomes" id="UP000007881"/>
    </source>
</evidence>
<evidence type="ECO:0000256" key="1">
    <source>
        <dbReference type="ARBA" id="ARBA00022475"/>
    </source>
</evidence>